<gene>
    <name evidence="1" type="ORF">CDAR_305531</name>
</gene>
<accession>A0AAV4MCQ1</accession>
<sequence>MNSDEIKYSTCRIVTLYRKFVSWWTVLDVTSQILKSNFQSIVYYLKAHCRSRANLHRFETMITHPLNVFLNSTQLIKDNLTVLTEEVSNLIELASTNNPVSEDNFFDVYDIICELQEDLKENFMDCQKHFNGFCLIRQTILELFGE</sequence>
<evidence type="ECO:0000313" key="2">
    <source>
        <dbReference type="Proteomes" id="UP001054837"/>
    </source>
</evidence>
<keyword evidence="2" id="KW-1185">Reference proteome</keyword>
<dbReference type="AlphaFoldDB" id="A0AAV4MCQ1"/>
<reference evidence="1 2" key="1">
    <citation type="submission" date="2021-06" db="EMBL/GenBank/DDBJ databases">
        <title>Caerostris darwini draft genome.</title>
        <authorList>
            <person name="Kono N."/>
            <person name="Arakawa K."/>
        </authorList>
    </citation>
    <scope>NUCLEOTIDE SEQUENCE [LARGE SCALE GENOMIC DNA]</scope>
</reference>
<name>A0AAV4MCQ1_9ARAC</name>
<evidence type="ECO:0000313" key="1">
    <source>
        <dbReference type="EMBL" id="GIX69635.1"/>
    </source>
</evidence>
<organism evidence="1 2">
    <name type="scientific">Caerostris darwini</name>
    <dbReference type="NCBI Taxonomy" id="1538125"/>
    <lineage>
        <taxon>Eukaryota</taxon>
        <taxon>Metazoa</taxon>
        <taxon>Ecdysozoa</taxon>
        <taxon>Arthropoda</taxon>
        <taxon>Chelicerata</taxon>
        <taxon>Arachnida</taxon>
        <taxon>Araneae</taxon>
        <taxon>Araneomorphae</taxon>
        <taxon>Entelegynae</taxon>
        <taxon>Araneoidea</taxon>
        <taxon>Araneidae</taxon>
        <taxon>Caerostris</taxon>
    </lineage>
</organism>
<dbReference type="EMBL" id="BPLQ01000287">
    <property type="protein sequence ID" value="GIX69635.1"/>
    <property type="molecule type" value="Genomic_DNA"/>
</dbReference>
<proteinExistence type="predicted"/>
<dbReference type="Proteomes" id="UP001054837">
    <property type="component" value="Unassembled WGS sequence"/>
</dbReference>
<comment type="caution">
    <text evidence="1">The sequence shown here is derived from an EMBL/GenBank/DDBJ whole genome shotgun (WGS) entry which is preliminary data.</text>
</comment>
<protein>
    <submittedName>
        <fullName evidence="1">Uncharacterized protein</fullName>
    </submittedName>
</protein>